<proteinExistence type="predicted"/>
<accession>A0A1D3CUJ2</accession>
<reference evidence="2 3" key="1">
    <citation type="journal article" date="2016" name="BMC Genomics">
        <title>Comparative genomics reveals Cyclospora cayetanensis possesses coccidia-like metabolism and invasion components but unique surface antigens.</title>
        <authorList>
            <person name="Liu S."/>
            <person name="Wang L."/>
            <person name="Zheng H."/>
            <person name="Xu Z."/>
            <person name="Roellig D.M."/>
            <person name="Li N."/>
            <person name="Frace M.A."/>
            <person name="Tang K."/>
            <person name="Arrowood M.J."/>
            <person name="Moss D.M."/>
            <person name="Zhang L."/>
            <person name="Feng Y."/>
            <person name="Xiao L."/>
        </authorList>
    </citation>
    <scope>NUCLEOTIDE SEQUENCE [LARGE SCALE GENOMIC DNA]</scope>
    <source>
        <strain evidence="2 3">CHN_HEN01</strain>
    </source>
</reference>
<gene>
    <name evidence="2" type="ORF">cyc_03347</name>
</gene>
<dbReference type="EMBL" id="JROU02001901">
    <property type="protein sequence ID" value="OEH74863.1"/>
    <property type="molecule type" value="Genomic_DNA"/>
</dbReference>
<evidence type="ECO:0000313" key="2">
    <source>
        <dbReference type="EMBL" id="OEH74863.1"/>
    </source>
</evidence>
<dbReference type="VEuPathDB" id="ToxoDB:LOC34620054"/>
<feature type="compositionally biased region" description="Low complexity" evidence="1">
    <location>
        <begin position="15"/>
        <end position="25"/>
    </location>
</feature>
<name>A0A1D3CUJ2_9EIME</name>
<dbReference type="VEuPathDB" id="ToxoDB:cyc_03347"/>
<sequence length="362" mass="37518">MPQPEGKGGDGRKSPVLAALPPEAAPARGVEGALRLSEMLAGESWVVTSLCAEGKSVEGREASSGRCNKQGKGCDGSLPNACGVPSTVTSVPLPRTAAVALADVESKGLPMPEEVLGELPVEALAPPKRGSASSLRDGVTLANFMRQSRNTAAAAAARRRKHPEAAATGWEPVASPAEVRAALSNSSDSSNAVALAVATASHEAPILAPGCVAAAARLHAAAASEEAAAADSLHPERQPPLPMSVDAFFEAFVSEDQHSVQQLLQRHQSNMHQLVQQGEFRPLPKKPTETHVHLPGGQPIGYSFVQSPVAIPVKSPQDPASNEITWGMTVGSIAPALLLVVFARGGLCVCFVAPRCRLLRVL</sequence>
<feature type="region of interest" description="Disordered" evidence="1">
    <location>
        <begin position="1"/>
        <end position="25"/>
    </location>
</feature>
<evidence type="ECO:0000256" key="1">
    <source>
        <dbReference type="SAM" id="MobiDB-lite"/>
    </source>
</evidence>
<protein>
    <submittedName>
        <fullName evidence="2">Uncharacterized protein</fullName>
    </submittedName>
</protein>
<comment type="caution">
    <text evidence="2">The sequence shown here is derived from an EMBL/GenBank/DDBJ whole genome shotgun (WGS) entry which is preliminary data.</text>
</comment>
<dbReference type="InParanoid" id="A0A1D3CUJ2"/>
<evidence type="ECO:0000313" key="3">
    <source>
        <dbReference type="Proteomes" id="UP000095192"/>
    </source>
</evidence>
<organism evidence="2 3">
    <name type="scientific">Cyclospora cayetanensis</name>
    <dbReference type="NCBI Taxonomy" id="88456"/>
    <lineage>
        <taxon>Eukaryota</taxon>
        <taxon>Sar</taxon>
        <taxon>Alveolata</taxon>
        <taxon>Apicomplexa</taxon>
        <taxon>Conoidasida</taxon>
        <taxon>Coccidia</taxon>
        <taxon>Eucoccidiorida</taxon>
        <taxon>Eimeriorina</taxon>
        <taxon>Eimeriidae</taxon>
        <taxon>Cyclospora</taxon>
    </lineage>
</organism>
<dbReference type="Proteomes" id="UP000095192">
    <property type="component" value="Unassembled WGS sequence"/>
</dbReference>
<keyword evidence="3" id="KW-1185">Reference proteome</keyword>
<dbReference type="AlphaFoldDB" id="A0A1D3CUJ2"/>